<dbReference type="EMBL" id="LAZR01063171">
    <property type="protein sequence ID" value="KKK60032.1"/>
    <property type="molecule type" value="Genomic_DNA"/>
</dbReference>
<organism evidence="2">
    <name type="scientific">marine sediment metagenome</name>
    <dbReference type="NCBI Taxonomy" id="412755"/>
    <lineage>
        <taxon>unclassified sequences</taxon>
        <taxon>metagenomes</taxon>
        <taxon>ecological metagenomes</taxon>
    </lineage>
</organism>
<comment type="caution">
    <text evidence="2">The sequence shown here is derived from an EMBL/GenBank/DDBJ whole genome shotgun (WGS) entry which is preliminary data.</text>
</comment>
<feature type="non-terminal residue" evidence="2">
    <location>
        <position position="38"/>
    </location>
</feature>
<sequence>MAVTRTRPGLLATSLANRDVGFAIGVTLVLAMLFIPLP</sequence>
<evidence type="ECO:0000256" key="1">
    <source>
        <dbReference type="SAM" id="Phobius"/>
    </source>
</evidence>
<keyword evidence="1" id="KW-0472">Membrane</keyword>
<keyword evidence="1" id="KW-0812">Transmembrane</keyword>
<feature type="transmembrane region" description="Helical" evidence="1">
    <location>
        <begin position="20"/>
        <end position="37"/>
    </location>
</feature>
<reference evidence="2" key="1">
    <citation type="journal article" date="2015" name="Nature">
        <title>Complex archaea that bridge the gap between prokaryotes and eukaryotes.</title>
        <authorList>
            <person name="Spang A."/>
            <person name="Saw J.H."/>
            <person name="Jorgensen S.L."/>
            <person name="Zaremba-Niedzwiedzka K."/>
            <person name="Martijn J."/>
            <person name="Lind A.E."/>
            <person name="van Eijk R."/>
            <person name="Schleper C."/>
            <person name="Guy L."/>
            <person name="Ettema T.J."/>
        </authorList>
    </citation>
    <scope>NUCLEOTIDE SEQUENCE</scope>
</reference>
<protein>
    <submittedName>
        <fullName evidence="2">Uncharacterized protein</fullName>
    </submittedName>
</protein>
<dbReference type="AlphaFoldDB" id="A0A0F8WSZ8"/>
<proteinExistence type="predicted"/>
<evidence type="ECO:0000313" key="2">
    <source>
        <dbReference type="EMBL" id="KKK60032.1"/>
    </source>
</evidence>
<name>A0A0F8WSZ8_9ZZZZ</name>
<gene>
    <name evidence="2" type="ORF">LCGC14_3028440</name>
</gene>
<accession>A0A0F8WSZ8</accession>
<keyword evidence="1" id="KW-1133">Transmembrane helix</keyword>